<dbReference type="InterPro" id="IPR003879">
    <property type="entry name" value="Butyrophylin_SPRY"/>
</dbReference>
<feature type="domain" description="B30.2/SPRY" evidence="4">
    <location>
        <begin position="103"/>
        <end position="294"/>
    </location>
</feature>
<evidence type="ECO:0000256" key="1">
    <source>
        <dbReference type="ARBA" id="ARBA00004167"/>
    </source>
</evidence>
<dbReference type="Pfam" id="PF13765">
    <property type="entry name" value="PRY"/>
    <property type="match status" value="1"/>
</dbReference>
<dbReference type="PANTHER" id="PTHR24103">
    <property type="entry name" value="E3 UBIQUITIN-PROTEIN LIGASE TRIM"/>
    <property type="match status" value="1"/>
</dbReference>
<dbReference type="SUPFAM" id="SSF49899">
    <property type="entry name" value="Concanavalin A-like lectins/glucanases"/>
    <property type="match status" value="1"/>
</dbReference>
<dbReference type="Proteomes" id="UP001652641">
    <property type="component" value="Chromosome 1"/>
</dbReference>
<dbReference type="Pfam" id="PF00622">
    <property type="entry name" value="SPRY"/>
    <property type="match status" value="1"/>
</dbReference>
<reference evidence="6" key="2">
    <citation type="submission" date="2025-08" db="UniProtKB">
        <authorList>
            <consortium name="RefSeq"/>
        </authorList>
    </citation>
    <scope>IDENTIFICATION</scope>
    <source>
        <tissue evidence="6">Cell line</tissue>
    </source>
</reference>
<dbReference type="RefSeq" id="XP_072604770.1">
    <property type="nucleotide sequence ID" value="XM_072748669.1"/>
</dbReference>
<dbReference type="InterPro" id="IPR003877">
    <property type="entry name" value="SPRY_dom"/>
</dbReference>
<dbReference type="SMART" id="SM00449">
    <property type="entry name" value="SPRY"/>
    <property type="match status" value="1"/>
</dbReference>
<dbReference type="InterPro" id="IPR037958">
    <property type="entry name" value="SPRY/PRY_BTN1/2"/>
</dbReference>
<evidence type="ECO:0000256" key="3">
    <source>
        <dbReference type="ARBA" id="ARBA00023180"/>
    </source>
</evidence>
<evidence type="ECO:0000313" key="6">
    <source>
        <dbReference type="RefSeq" id="XP_072604770.1"/>
    </source>
</evidence>
<organism evidence="5 6">
    <name type="scientific">Vulpes vulpes</name>
    <name type="common">Red fox</name>
    <dbReference type="NCBI Taxonomy" id="9627"/>
    <lineage>
        <taxon>Eukaryota</taxon>
        <taxon>Metazoa</taxon>
        <taxon>Chordata</taxon>
        <taxon>Craniata</taxon>
        <taxon>Vertebrata</taxon>
        <taxon>Euteleostomi</taxon>
        <taxon>Mammalia</taxon>
        <taxon>Eutheria</taxon>
        <taxon>Laurasiatheria</taxon>
        <taxon>Carnivora</taxon>
        <taxon>Caniformia</taxon>
        <taxon>Canidae</taxon>
        <taxon>Vulpes</taxon>
    </lineage>
</organism>
<sequence>MNCLPSFQEQPQCLQDLLEPSSLTFNTSEFHPGVDTNFNCLLLLETFIIIISLFIKEYRDSGARREETKQKTGALLEEIGALLEEIEELHGKIARRKAQYKFDWRKAQLYADWRKELFQAVNVTLDAATAHPSLLLSEDRRQVTWQEEHQDLPSSTQRFHSYPCVLGQLHISSGRAYWEVKVEGALSWDLGICIDNVTRKGSITVSPQNGFWAIRLYKGEYWALTSPETCLTIREKPLSVGIFLDYDAGDVSYYNMTDGSHIFSFTQITFSRAIRPLFRLWSPDSGSLTICPWR</sequence>
<dbReference type="InterPro" id="IPR001870">
    <property type="entry name" value="B30.2/SPRY"/>
</dbReference>
<dbReference type="CDD" id="cd15819">
    <property type="entry name" value="SPRY_PRY_BTN1_2"/>
    <property type="match status" value="1"/>
</dbReference>
<dbReference type="InterPro" id="IPR050143">
    <property type="entry name" value="TRIM/RBCC"/>
</dbReference>
<keyword evidence="2" id="KW-1015">Disulfide bond</keyword>
<protein>
    <submittedName>
        <fullName evidence="6">Butyrophilin subfamily 1 member A1-like</fullName>
    </submittedName>
</protein>
<dbReference type="PROSITE" id="PS50188">
    <property type="entry name" value="B302_SPRY"/>
    <property type="match status" value="1"/>
</dbReference>
<dbReference type="GeneID" id="112913734"/>
<dbReference type="InterPro" id="IPR013320">
    <property type="entry name" value="ConA-like_dom_sf"/>
</dbReference>
<accession>A0ABM4ZQN9</accession>
<comment type="subcellular location">
    <subcellularLocation>
        <location evidence="1">Membrane</location>
        <topology evidence="1">Single-pass membrane protein</topology>
    </subcellularLocation>
</comment>
<evidence type="ECO:0000313" key="5">
    <source>
        <dbReference type="Proteomes" id="UP001652641"/>
    </source>
</evidence>
<dbReference type="InterPro" id="IPR006574">
    <property type="entry name" value="PRY"/>
</dbReference>
<evidence type="ECO:0000256" key="2">
    <source>
        <dbReference type="ARBA" id="ARBA00023157"/>
    </source>
</evidence>
<evidence type="ECO:0000259" key="4">
    <source>
        <dbReference type="PROSITE" id="PS50188"/>
    </source>
</evidence>
<gene>
    <name evidence="6" type="primary">LOC112913734</name>
</gene>
<dbReference type="PRINTS" id="PR01407">
    <property type="entry name" value="BUTYPHLNCDUF"/>
</dbReference>
<proteinExistence type="predicted"/>
<keyword evidence="5" id="KW-1185">Reference proteome</keyword>
<dbReference type="Gene3D" id="2.60.120.920">
    <property type="match status" value="1"/>
</dbReference>
<dbReference type="SMART" id="SM00589">
    <property type="entry name" value="PRY"/>
    <property type="match status" value="1"/>
</dbReference>
<keyword evidence="3" id="KW-0325">Glycoprotein</keyword>
<reference evidence="5" key="1">
    <citation type="submission" date="2025-05" db="UniProtKB">
        <authorList>
            <consortium name="RefSeq"/>
        </authorList>
    </citation>
    <scope>NUCLEOTIDE SEQUENCE [LARGE SCALE GENOMIC DNA]</scope>
</reference>
<dbReference type="InterPro" id="IPR043136">
    <property type="entry name" value="B30.2/SPRY_sf"/>
</dbReference>
<name>A0ABM4ZQN9_VULVU</name>